<comment type="caution">
    <text evidence="1">The sequence shown here is derived from an EMBL/GenBank/DDBJ whole genome shotgun (WGS) entry which is preliminary data.</text>
</comment>
<name>A0A0F9W7U2_9ZZZZ</name>
<sequence length="62" mass="6688">MHATLILLALTLALSGCQSTKVVGTGDFFTLSSRNVVYRDLTRPVGVDNEPETARYAVLPAH</sequence>
<organism evidence="1">
    <name type="scientific">marine sediment metagenome</name>
    <dbReference type="NCBI Taxonomy" id="412755"/>
    <lineage>
        <taxon>unclassified sequences</taxon>
        <taxon>metagenomes</taxon>
        <taxon>ecological metagenomes</taxon>
    </lineage>
</organism>
<dbReference type="AlphaFoldDB" id="A0A0F9W7U2"/>
<evidence type="ECO:0000313" key="1">
    <source>
        <dbReference type="EMBL" id="KKN74123.1"/>
    </source>
</evidence>
<protein>
    <submittedName>
        <fullName evidence="1">Uncharacterized protein</fullName>
    </submittedName>
</protein>
<reference evidence="1" key="1">
    <citation type="journal article" date="2015" name="Nature">
        <title>Complex archaea that bridge the gap between prokaryotes and eukaryotes.</title>
        <authorList>
            <person name="Spang A."/>
            <person name="Saw J.H."/>
            <person name="Jorgensen S.L."/>
            <person name="Zaremba-Niedzwiedzka K."/>
            <person name="Martijn J."/>
            <person name="Lind A.E."/>
            <person name="van Eijk R."/>
            <person name="Schleper C."/>
            <person name="Guy L."/>
            <person name="Ettema T.J."/>
        </authorList>
    </citation>
    <scope>NUCLEOTIDE SEQUENCE</scope>
</reference>
<dbReference type="EMBL" id="LAZR01000331">
    <property type="protein sequence ID" value="KKN74123.1"/>
    <property type="molecule type" value="Genomic_DNA"/>
</dbReference>
<accession>A0A0F9W7U2</accession>
<gene>
    <name evidence="1" type="ORF">LCGC14_0393350</name>
</gene>
<proteinExistence type="predicted"/>